<dbReference type="PROSITE" id="PS51192">
    <property type="entry name" value="HELICASE_ATP_BIND_1"/>
    <property type="match status" value="1"/>
</dbReference>
<dbReference type="Pfam" id="PF21010">
    <property type="entry name" value="HA2_C"/>
    <property type="match status" value="1"/>
</dbReference>
<keyword evidence="10" id="KW-1185">Reference proteome</keyword>
<keyword evidence="5" id="KW-0067">ATP-binding</keyword>
<dbReference type="GO" id="GO:0005524">
    <property type="term" value="F:ATP binding"/>
    <property type="evidence" value="ECO:0007669"/>
    <property type="project" value="UniProtKB-KW"/>
</dbReference>
<dbReference type="PROSITE" id="PS51194">
    <property type="entry name" value="HELICASE_CTER"/>
    <property type="match status" value="1"/>
</dbReference>
<dbReference type="CDD" id="cd17982">
    <property type="entry name" value="DEXHc_DHX37"/>
    <property type="match status" value="1"/>
</dbReference>
<dbReference type="InterPro" id="IPR027417">
    <property type="entry name" value="P-loop_NTPase"/>
</dbReference>
<dbReference type="InterPro" id="IPR056371">
    <property type="entry name" value="DHX37-like_C"/>
</dbReference>
<dbReference type="Proteomes" id="UP001152320">
    <property type="component" value="Chromosome 4"/>
</dbReference>
<evidence type="ECO:0000313" key="9">
    <source>
        <dbReference type="EMBL" id="KAJ8043055.1"/>
    </source>
</evidence>
<dbReference type="GO" id="GO:0016787">
    <property type="term" value="F:hydrolase activity"/>
    <property type="evidence" value="ECO:0007669"/>
    <property type="project" value="UniProtKB-KW"/>
</dbReference>
<proteinExistence type="inferred from homology"/>
<feature type="region of interest" description="Disordered" evidence="6">
    <location>
        <begin position="560"/>
        <end position="579"/>
    </location>
</feature>
<feature type="region of interest" description="Disordered" evidence="6">
    <location>
        <begin position="122"/>
        <end position="243"/>
    </location>
</feature>
<keyword evidence="2" id="KW-0547">Nucleotide-binding</keyword>
<dbReference type="Pfam" id="PF00271">
    <property type="entry name" value="Helicase_C"/>
    <property type="match status" value="1"/>
</dbReference>
<feature type="domain" description="Helicase ATP-binding" evidence="7">
    <location>
        <begin position="270"/>
        <end position="437"/>
    </location>
</feature>
<dbReference type="Pfam" id="PF07717">
    <property type="entry name" value="OB_NTP_bind"/>
    <property type="match status" value="1"/>
</dbReference>
<dbReference type="SMART" id="SM00487">
    <property type="entry name" value="DEXDc"/>
    <property type="match status" value="1"/>
</dbReference>
<dbReference type="InterPro" id="IPR002464">
    <property type="entry name" value="DNA/RNA_helicase_DEAH_CS"/>
</dbReference>
<evidence type="ECO:0000256" key="1">
    <source>
        <dbReference type="ARBA" id="ARBA00008792"/>
    </source>
</evidence>
<feature type="compositionally biased region" description="Acidic residues" evidence="6">
    <location>
        <begin position="568"/>
        <end position="579"/>
    </location>
</feature>
<dbReference type="SMART" id="SM00382">
    <property type="entry name" value="AAA"/>
    <property type="match status" value="1"/>
</dbReference>
<keyword evidence="3" id="KW-0378">Hydrolase</keyword>
<dbReference type="SMART" id="SM00490">
    <property type="entry name" value="HELICc"/>
    <property type="match status" value="1"/>
</dbReference>
<dbReference type="GO" id="GO:0005730">
    <property type="term" value="C:nucleolus"/>
    <property type="evidence" value="ECO:0007669"/>
    <property type="project" value="TreeGrafter"/>
</dbReference>
<feature type="compositionally biased region" description="Basic and acidic residues" evidence="6">
    <location>
        <begin position="229"/>
        <end position="239"/>
    </location>
</feature>
<dbReference type="OrthoDB" id="10025033at2759"/>
<dbReference type="AlphaFoldDB" id="A0A9Q1CE77"/>
<evidence type="ECO:0000259" key="8">
    <source>
        <dbReference type="PROSITE" id="PS51194"/>
    </source>
</evidence>
<accession>A0A9Q1CE77</accession>
<dbReference type="InterPro" id="IPR014001">
    <property type="entry name" value="Helicase_ATP-bd"/>
</dbReference>
<dbReference type="InterPro" id="IPR011545">
    <property type="entry name" value="DEAD/DEAH_box_helicase_dom"/>
</dbReference>
<dbReference type="SMART" id="SM00847">
    <property type="entry name" value="HA2"/>
    <property type="match status" value="1"/>
</dbReference>
<dbReference type="PROSITE" id="PS00690">
    <property type="entry name" value="DEAH_ATP_HELICASE"/>
    <property type="match status" value="1"/>
</dbReference>
<dbReference type="PANTHER" id="PTHR18934:SF99">
    <property type="entry name" value="ATP-DEPENDENT RNA HELICASE DHX37-RELATED"/>
    <property type="match status" value="1"/>
</dbReference>
<sequence>MGKSKRKFNIKGRQVVDDSEVRKRNAECDVPVEFAEDTTYKTTTSDDSNALVIPSKRQKMNVKTKEAQNVPKKLTKKQRKNLQRIVNQKIKKANRAELLEALAKHQASSRELALLSSAAHMGQKITKRQADEKQKLLDINGVKGSNKRKRRKSEDEEEEEEKISSSEDESESEDETEAVAKQEAGETQKDSGSNIDDREKNTSKQGSEINSDQVKSEEKAGNSQQAKAPTEKEKEKQDSKPAVYVIVERDPDIQEARLALPILAEEQEIMEKIKEHPVVIISGETGSGKTTQVPQFLYEAGYAMNGKIGITEPRRVAAVTMSQRVAKETSLSQSRFVSYQIRYEGNVTDDTKIKFMTDGVLLKEIQRDFLLSQYSVLIIDEAHERSVFTDILIGLLSRIVPLRHKKNNPLKLIIMSATLRVEDFTENSRLFKITPPVIKVNARQYPVTVHFNKRTEMVDYINEAFKKVMKIHRTLPPGGILVFVTGQNEVVTLCRKLREVYTKKKFLLNKQSDEESKTATEADGGSDKKGAIQTQLNEKEDSEESWKAFKKTKLPKFNLDSYSVQPNEEPEADEADLEDDLADEYDLKVTKDVESDDDDDKLTESIEAASEDEMPLFVLPMFSLLSPQKQALVFGPTPEDSRLCVVATNVAETSLTIPGIKYVVDTGRVKKRHYDKVTGISSFKVSWTSKASANQRAGRAGRTEPGHCYRLYSSAVFGNDFQTFDPPEITRRPVDDLVLQMKDMGIDKVVNFPFPSPPDEEALKASERLLLSLGALEQPPKPTQFQEQVKETFSNSISPLGRAMACFPVSPCYAKMIALGQQHECLPYIIALVSALTVREIFESHFVEGVSEEEKAQHHKRHERIENNKRLWAGKGASFLLGDLMVLLGAVGATEYAGNTPSFCGSHGLRFKAMAEIRKLRRLLTNSVNSVDPDCEVFVDPEMKPPSNLQIKMLRQVVLVGLAHHIARRNPATEENHVKGSYQSVGIEGAVFIHPSSVLFKDEPEYVVYQEIIETSKPYMKGVVAIEPEWLPHLLPHLCTFSKPQAGSELYHTPSGTVRCLRTCTFGRNAWQISAQEMEYPDCLDKYKLFAKYLLEGQVFGKLRKFSDLLLSSPSTMIKTWAKLQPRTQVLLNALLKQQVSSKEALSEAWKKNDKFLMKEYCEWLPPEQHSTLMLMWPPVDESPIHKKSKKAKKK</sequence>
<dbReference type="InterPro" id="IPR007502">
    <property type="entry name" value="Helicase-assoc_dom"/>
</dbReference>
<dbReference type="InterPro" id="IPR001650">
    <property type="entry name" value="Helicase_C-like"/>
</dbReference>
<dbReference type="PANTHER" id="PTHR18934">
    <property type="entry name" value="ATP-DEPENDENT RNA HELICASE"/>
    <property type="match status" value="1"/>
</dbReference>
<dbReference type="GO" id="GO:0000462">
    <property type="term" value="P:maturation of SSU-rRNA from tricistronic rRNA transcript (SSU-rRNA, 5.8S rRNA, LSU-rRNA)"/>
    <property type="evidence" value="ECO:0007669"/>
    <property type="project" value="TreeGrafter"/>
</dbReference>
<evidence type="ECO:0000256" key="4">
    <source>
        <dbReference type="ARBA" id="ARBA00022806"/>
    </source>
</evidence>
<dbReference type="Pfam" id="PF00270">
    <property type="entry name" value="DEAD"/>
    <property type="match status" value="1"/>
</dbReference>
<evidence type="ECO:0000256" key="6">
    <source>
        <dbReference type="SAM" id="MobiDB-lite"/>
    </source>
</evidence>
<organism evidence="9 10">
    <name type="scientific">Holothuria leucospilota</name>
    <name type="common">Black long sea cucumber</name>
    <name type="synonym">Mertensiothuria leucospilota</name>
    <dbReference type="NCBI Taxonomy" id="206669"/>
    <lineage>
        <taxon>Eukaryota</taxon>
        <taxon>Metazoa</taxon>
        <taxon>Echinodermata</taxon>
        <taxon>Eleutherozoa</taxon>
        <taxon>Echinozoa</taxon>
        <taxon>Holothuroidea</taxon>
        <taxon>Aspidochirotacea</taxon>
        <taxon>Aspidochirotida</taxon>
        <taxon>Holothuriidae</taxon>
        <taxon>Holothuria</taxon>
    </lineage>
</organism>
<feature type="compositionally biased region" description="Acidic residues" evidence="6">
    <location>
        <begin position="155"/>
        <end position="177"/>
    </location>
</feature>
<dbReference type="CDD" id="cd18791">
    <property type="entry name" value="SF2_C_RHA"/>
    <property type="match status" value="1"/>
</dbReference>
<reference evidence="9" key="1">
    <citation type="submission" date="2021-10" db="EMBL/GenBank/DDBJ databases">
        <title>Tropical sea cucumber genome reveals ecological adaptation and Cuvierian tubules defense mechanism.</title>
        <authorList>
            <person name="Chen T."/>
        </authorList>
    </citation>
    <scope>NUCLEOTIDE SEQUENCE</scope>
    <source>
        <strain evidence="9">Nanhai2018</strain>
        <tissue evidence="9">Muscle</tissue>
    </source>
</reference>
<evidence type="ECO:0000313" key="10">
    <source>
        <dbReference type="Proteomes" id="UP001152320"/>
    </source>
</evidence>
<dbReference type="FunFam" id="3.40.50.300:FF:003770">
    <property type="entry name" value="ATP-dependent RNA helicase DHR1, putative"/>
    <property type="match status" value="1"/>
</dbReference>
<dbReference type="GO" id="GO:0004386">
    <property type="term" value="F:helicase activity"/>
    <property type="evidence" value="ECO:0007669"/>
    <property type="project" value="UniProtKB-KW"/>
</dbReference>
<feature type="compositionally biased region" description="Polar residues" evidence="6">
    <location>
        <begin position="203"/>
        <end position="213"/>
    </location>
</feature>
<feature type="compositionally biased region" description="Basic and acidic residues" evidence="6">
    <location>
        <begin position="512"/>
        <end position="530"/>
    </location>
</feature>
<evidence type="ECO:0000256" key="3">
    <source>
        <dbReference type="ARBA" id="ARBA00022801"/>
    </source>
</evidence>
<protein>
    <submittedName>
        <fullName evidence="9">ATP-dependent RNA helicase DHX37</fullName>
    </submittedName>
</protein>
<dbReference type="FunFam" id="3.40.50.300:FF:000895">
    <property type="entry name" value="probable ATP-dependent RNA helicase DHX37"/>
    <property type="match status" value="1"/>
</dbReference>
<dbReference type="Gene3D" id="3.40.50.300">
    <property type="entry name" value="P-loop containing nucleotide triphosphate hydrolases"/>
    <property type="match status" value="3"/>
</dbReference>
<dbReference type="Gene3D" id="1.20.120.1080">
    <property type="match status" value="1"/>
</dbReference>
<dbReference type="SUPFAM" id="SSF52540">
    <property type="entry name" value="P-loop containing nucleoside triphosphate hydrolases"/>
    <property type="match status" value="1"/>
</dbReference>
<comment type="similarity">
    <text evidence="1">Belongs to the DEAD box helicase family. DEAH subfamily.</text>
</comment>
<keyword evidence="4 9" id="KW-0347">Helicase</keyword>
<comment type="caution">
    <text evidence="9">The sequence shown here is derived from an EMBL/GenBank/DDBJ whole genome shotgun (WGS) entry which is preliminary data.</text>
</comment>
<feature type="compositionally biased region" description="Basic and acidic residues" evidence="6">
    <location>
        <begin position="178"/>
        <end position="202"/>
    </location>
</feature>
<evidence type="ECO:0000259" key="7">
    <source>
        <dbReference type="PROSITE" id="PS51192"/>
    </source>
</evidence>
<feature type="region of interest" description="Disordered" evidence="6">
    <location>
        <begin position="512"/>
        <end position="545"/>
    </location>
</feature>
<dbReference type="Pfam" id="PF23362">
    <property type="entry name" value="DHX37_C"/>
    <property type="match status" value="1"/>
</dbReference>
<feature type="domain" description="Helicase C-terminal" evidence="8">
    <location>
        <begin position="576"/>
        <end position="745"/>
    </location>
</feature>
<name>A0A9Q1CE77_HOLLE</name>
<dbReference type="EMBL" id="JAIZAY010000004">
    <property type="protein sequence ID" value="KAJ8043055.1"/>
    <property type="molecule type" value="Genomic_DNA"/>
</dbReference>
<dbReference type="InterPro" id="IPR003593">
    <property type="entry name" value="AAA+_ATPase"/>
</dbReference>
<dbReference type="GO" id="GO:0003723">
    <property type="term" value="F:RNA binding"/>
    <property type="evidence" value="ECO:0007669"/>
    <property type="project" value="TreeGrafter"/>
</dbReference>
<dbReference type="InterPro" id="IPR011709">
    <property type="entry name" value="DEAD-box_helicase_OB_fold"/>
</dbReference>
<evidence type="ECO:0000256" key="2">
    <source>
        <dbReference type="ARBA" id="ARBA00022741"/>
    </source>
</evidence>
<evidence type="ECO:0000256" key="5">
    <source>
        <dbReference type="ARBA" id="ARBA00022840"/>
    </source>
</evidence>
<gene>
    <name evidence="9" type="ORF">HOLleu_09985</name>
</gene>